<feature type="compositionally biased region" description="Low complexity" evidence="1">
    <location>
        <begin position="1310"/>
        <end position="1378"/>
    </location>
</feature>
<dbReference type="Proteomes" id="UP000518255">
    <property type="component" value="Unassembled WGS sequence"/>
</dbReference>
<dbReference type="GO" id="GO:0008270">
    <property type="term" value="F:zinc ion binding"/>
    <property type="evidence" value="ECO:0007669"/>
    <property type="project" value="UniProtKB-KW"/>
</dbReference>
<dbReference type="NCBIfam" id="NF033676">
    <property type="entry name" value="Lacb_SerRich_Nt"/>
    <property type="match status" value="1"/>
</dbReference>
<dbReference type="PANTHER" id="PTHR46541:SF1">
    <property type="entry name" value="ZINC FINGER PROTEIN AEBP2"/>
    <property type="match status" value="1"/>
</dbReference>
<feature type="region of interest" description="Disordered" evidence="1">
    <location>
        <begin position="964"/>
        <end position="1012"/>
    </location>
</feature>
<proteinExistence type="predicted"/>
<feature type="region of interest" description="Disordered" evidence="1">
    <location>
        <begin position="1260"/>
        <end position="1378"/>
    </location>
</feature>
<feature type="compositionally biased region" description="Polar residues" evidence="1">
    <location>
        <begin position="129"/>
        <end position="142"/>
    </location>
</feature>
<organism evidence="2 3">
    <name type="scientific">Limosilactobacillus fastidiosus</name>
    <dbReference type="NCBI Taxonomy" id="2759855"/>
    <lineage>
        <taxon>Bacteria</taxon>
        <taxon>Bacillati</taxon>
        <taxon>Bacillota</taxon>
        <taxon>Bacilli</taxon>
        <taxon>Lactobacillales</taxon>
        <taxon>Lactobacillaceae</taxon>
        <taxon>Limosilactobacillus</taxon>
    </lineage>
</organism>
<feature type="region of interest" description="Disordered" evidence="1">
    <location>
        <begin position="108"/>
        <end position="239"/>
    </location>
</feature>
<comment type="caution">
    <text evidence="2">The sequence shown here is derived from an EMBL/GenBank/DDBJ whole genome shotgun (WGS) entry which is preliminary data.</text>
</comment>
<dbReference type="EMBL" id="JACIUY010000057">
    <property type="protein sequence ID" value="MBB1086276.1"/>
    <property type="molecule type" value="Genomic_DNA"/>
</dbReference>
<name>A0A7W3TZQ5_9LACO</name>
<feature type="region of interest" description="Disordered" evidence="1">
    <location>
        <begin position="1026"/>
        <end position="1142"/>
    </location>
</feature>
<feature type="compositionally biased region" description="Low complexity" evidence="1">
    <location>
        <begin position="1260"/>
        <end position="1303"/>
    </location>
</feature>
<evidence type="ECO:0000256" key="1">
    <source>
        <dbReference type="SAM" id="MobiDB-lite"/>
    </source>
</evidence>
<feature type="compositionally biased region" description="Low complexity" evidence="1">
    <location>
        <begin position="781"/>
        <end position="797"/>
    </location>
</feature>
<sequence>MVNRRNKKKMFNSDDSKVKLYKTHQGWMSSLDRFFKLLAVQDKNSVKAKNVDPDALDESKLSDTTEAYIKGLSAMTAVLGGSAMMTGNAFADTNVQKQANLNGEQVLGTTSQTESTSASVSNQNSSTVESLTENSTSQSRTYSESNLQSNSNSTTSTSTSNVSTSESNSTSTMSGSTSSFTSTSGSSSMSGSTVSTSTSSSNSGSTLRSTASTSSSTQTSLSDSQNSTSDSTSGSTDSMADSLATQTLNLTALSGNGTVNDQQLKANLTQKNAVTEQEGTKVGTAQDFVTAIKNKTTTAIDLTDNIDLGANYNNQIWNMNLDHDFTINGNGYDINFGNNVVYTNDTDQSKKITVTVNDANLYNANKHGAISLTQSGEQELVYNNVSATGGTVVWMDTFGQDKSFTVKGKTTIVGTPDYYYKGVHTTNLFDMGTHLTGKMATVQNDTSLIYTSNGMTIAKNAELTLQNKSAAWDVRATADNISKTSHFNIESGAHVNMINYQYGNVLLNGKNAHVNITGADVDMQALGDNIYTTDSSQIQNADINTMNSWVGIRSYSGSGIRVGGKGTNTINLGGSTGIGSGAQDNGYEKAAIDNVKSLTCSSGINFENSGVNVLNFEENFNGGVGAGVNSNSAAIRTSSNDTTVNINNVEDLQLFTGRNTNPEMMISIDQKGPGGSIFKSTVGPIKLNTNNVAFYRAAGDPVNGIMPKGSDYAPYTRQVTGTVNNDVFDISNVIPDDNLANGKLPAQIREETINEYNNVIKPDTYELEYVNKANYEGSLSASTSQSTSILNSTSKSTVDSESTSKSIVDSEQQSISSSISQSTSSSIASQKYSQATVTVNWIDLDGDQVESRFPYLMRTETQYGAEGLGLNWLENDGVASDGGVGLSNFVDAYNNYNQLYVNTGFIFVSSDVPTDFASIRYENQTYNVYFRENASMHSEYISESQSISRADSVSNSTYSKSIVDSESNSKSISDSEQNSTSESIQNSESTSKSIEDSERVSASASASQSESISLSDSKSISESLSASESTSVSESNSASVSASLSSSVSTSQSASTSDSVSTSASTSLSASQSTSLSISSSTSTSVSASVSASLNTSLSDSRSLSTSLSASESTSTSVSDSASSSLSTSLSNSTSTSDSLSTSISTSQSVSASASLSTSLSQSASTSDSLSTSVSTSQSVSASASLSTSLSDSRSLSTSLSDSESTSTSVSDSASRSLSTSLSQSTSTSDSLSTSLSTSQSTSASASLSTSLSDSRYLSTSLSDSESTSTSVSDSASRSLSTSLSNSASTSQSLSSSASTSTSIKDSEEASTSASASASTSASLSQSILTSDSLSTSVSTSQSTSASASLSTSLSDSRSLSTSLSDSESTSTSVSDST</sequence>
<feature type="compositionally biased region" description="Low complexity" evidence="1">
    <location>
        <begin position="143"/>
        <end position="239"/>
    </location>
</feature>
<feature type="compositionally biased region" description="Low complexity" evidence="1">
    <location>
        <begin position="964"/>
        <end position="979"/>
    </location>
</feature>
<gene>
    <name evidence="2" type="ORF">H5R63_05700</name>
</gene>
<feature type="compositionally biased region" description="Polar residues" evidence="1">
    <location>
        <begin position="980"/>
        <end position="992"/>
    </location>
</feature>
<dbReference type="PANTHER" id="PTHR46541">
    <property type="entry name" value="ZINC FINGER PROTEIN AEBP2"/>
    <property type="match status" value="1"/>
</dbReference>
<dbReference type="Pfam" id="PF20585">
    <property type="entry name" value="Pectate_lyase_5"/>
    <property type="match status" value="1"/>
</dbReference>
<protein>
    <submittedName>
        <fullName evidence="2">Serine-rich glycoprotein adhesin</fullName>
    </submittedName>
</protein>
<dbReference type="InterPro" id="IPR052130">
    <property type="entry name" value="AEBP2/jing_C2H2-ZnF"/>
</dbReference>
<accession>A0A7W3TZQ5</accession>
<evidence type="ECO:0000313" key="3">
    <source>
        <dbReference type="Proteomes" id="UP000518255"/>
    </source>
</evidence>
<feature type="compositionally biased region" description="Low complexity" evidence="1">
    <location>
        <begin position="115"/>
        <end position="128"/>
    </location>
</feature>
<evidence type="ECO:0000313" key="2">
    <source>
        <dbReference type="EMBL" id="MBB1086276.1"/>
    </source>
</evidence>
<feature type="non-terminal residue" evidence="2">
    <location>
        <position position="1378"/>
    </location>
</feature>
<reference evidence="2 3" key="1">
    <citation type="submission" date="2020-07" db="EMBL/GenBank/DDBJ databases">
        <title>Description of Limosilactobacillus balticus sp. nov., Limosilactobacillus agrestis sp. nov., Limosilactobacillus albertensis sp. nov., Limosilactobacillus rudii sp. nov., Limosilactobacillus fastidiosus sp. nov., five novel Limosilactobacillus species isolated from the vertebrate gastrointestinal tract, and proposal of 6 subspecies of Limosilactobacillus reuteri adapted to the gastrointestinal tract of specific vertebrate hosts.</title>
        <authorList>
            <person name="Li F."/>
            <person name="Cheng C."/>
            <person name="Zheng J."/>
            <person name="Quevedo R.M."/>
            <person name="Li J."/>
            <person name="Roos S."/>
            <person name="Gaenzle M.G."/>
            <person name="Walter J."/>
        </authorList>
    </citation>
    <scope>NUCLEOTIDE SEQUENCE [LARGE SCALE GENOMIC DNA]</scope>
    <source>
        <strain evidence="2 3">WF-MA3-C</strain>
    </source>
</reference>
<feature type="compositionally biased region" description="Low complexity" evidence="1">
    <location>
        <begin position="806"/>
        <end position="815"/>
    </location>
</feature>
<feature type="compositionally biased region" description="Low complexity" evidence="1">
    <location>
        <begin position="1000"/>
        <end position="1012"/>
    </location>
</feature>
<feature type="region of interest" description="Disordered" evidence="1">
    <location>
        <begin position="1162"/>
        <end position="1248"/>
    </location>
</feature>
<dbReference type="GO" id="GO:0006357">
    <property type="term" value="P:regulation of transcription by RNA polymerase II"/>
    <property type="evidence" value="ECO:0007669"/>
    <property type="project" value="TreeGrafter"/>
</dbReference>
<feature type="region of interest" description="Disordered" evidence="1">
    <location>
        <begin position="781"/>
        <end position="815"/>
    </location>
</feature>
<dbReference type="InterPro" id="IPR046776">
    <property type="entry name" value="Pectate_lyase_5"/>
</dbReference>